<protein>
    <submittedName>
        <fullName evidence="2">Uncharacterized protein</fullName>
    </submittedName>
</protein>
<dbReference type="EMBL" id="GBRH01218008">
    <property type="protein sequence ID" value="JAD79887.1"/>
    <property type="molecule type" value="Transcribed_RNA"/>
</dbReference>
<accession>A0A0A9D822</accession>
<sequence length="98" mass="10267">MRQVAVGSGVEGLALRLAPPDDHTPHDGLQGHGGDAQDADGGDVGCPPPLLDAEDGHALEDVDDAQYDDGVPYRVVVHVPVHPVLVLLPGPEEQRENL</sequence>
<evidence type="ECO:0000256" key="1">
    <source>
        <dbReference type="SAM" id="MobiDB-lite"/>
    </source>
</evidence>
<feature type="region of interest" description="Disordered" evidence="1">
    <location>
        <begin position="1"/>
        <end position="55"/>
    </location>
</feature>
<proteinExistence type="predicted"/>
<organism evidence="2">
    <name type="scientific">Arundo donax</name>
    <name type="common">Giant reed</name>
    <name type="synonym">Donax arundinaceus</name>
    <dbReference type="NCBI Taxonomy" id="35708"/>
    <lineage>
        <taxon>Eukaryota</taxon>
        <taxon>Viridiplantae</taxon>
        <taxon>Streptophyta</taxon>
        <taxon>Embryophyta</taxon>
        <taxon>Tracheophyta</taxon>
        <taxon>Spermatophyta</taxon>
        <taxon>Magnoliopsida</taxon>
        <taxon>Liliopsida</taxon>
        <taxon>Poales</taxon>
        <taxon>Poaceae</taxon>
        <taxon>PACMAD clade</taxon>
        <taxon>Arundinoideae</taxon>
        <taxon>Arundineae</taxon>
        <taxon>Arundo</taxon>
    </lineage>
</organism>
<reference evidence="2" key="2">
    <citation type="journal article" date="2015" name="Data Brief">
        <title>Shoot transcriptome of the giant reed, Arundo donax.</title>
        <authorList>
            <person name="Barrero R.A."/>
            <person name="Guerrero F.D."/>
            <person name="Moolhuijzen P."/>
            <person name="Goolsby J.A."/>
            <person name="Tidwell J."/>
            <person name="Bellgard S.E."/>
            <person name="Bellgard M.I."/>
        </authorList>
    </citation>
    <scope>NUCLEOTIDE SEQUENCE</scope>
    <source>
        <tissue evidence="2">Shoot tissue taken approximately 20 cm above the soil surface</tissue>
    </source>
</reference>
<dbReference type="AlphaFoldDB" id="A0A0A9D822"/>
<reference evidence="2" key="1">
    <citation type="submission" date="2014-09" db="EMBL/GenBank/DDBJ databases">
        <authorList>
            <person name="Magalhaes I.L.F."/>
            <person name="Oliveira U."/>
            <person name="Santos F.R."/>
            <person name="Vidigal T.H.D.A."/>
            <person name="Brescovit A.D."/>
            <person name="Santos A.J."/>
        </authorList>
    </citation>
    <scope>NUCLEOTIDE SEQUENCE</scope>
    <source>
        <tissue evidence="2">Shoot tissue taken approximately 20 cm above the soil surface</tissue>
    </source>
</reference>
<evidence type="ECO:0000313" key="2">
    <source>
        <dbReference type="EMBL" id="JAD79887.1"/>
    </source>
</evidence>
<name>A0A0A9D822_ARUDO</name>